<comment type="caution">
    <text evidence="17">The sequence shown here is derived from an EMBL/GenBank/DDBJ whole genome shotgun (WGS) entry which is preliminary data.</text>
</comment>
<keyword evidence="7" id="KW-0288">FMN</keyword>
<evidence type="ECO:0000256" key="4">
    <source>
        <dbReference type="ARBA" id="ARBA00022553"/>
    </source>
</evidence>
<keyword evidence="5" id="KW-0716">Sensory transduction</keyword>
<feature type="domain" description="PAC" evidence="16">
    <location>
        <begin position="133"/>
        <end position="185"/>
    </location>
</feature>
<evidence type="ECO:0000256" key="14">
    <source>
        <dbReference type="ARBA" id="ARBA00023026"/>
    </source>
</evidence>
<keyword evidence="12" id="KW-0067">ATP-binding</keyword>
<dbReference type="GO" id="GO:0009881">
    <property type="term" value="F:photoreceptor activity"/>
    <property type="evidence" value="ECO:0007669"/>
    <property type="project" value="UniProtKB-KW"/>
</dbReference>
<dbReference type="Proteomes" id="UP000635071">
    <property type="component" value="Unassembled WGS sequence"/>
</dbReference>
<evidence type="ECO:0000256" key="6">
    <source>
        <dbReference type="ARBA" id="ARBA00022630"/>
    </source>
</evidence>
<dbReference type="AlphaFoldDB" id="A0A917A266"/>
<evidence type="ECO:0000256" key="10">
    <source>
        <dbReference type="ARBA" id="ARBA00022741"/>
    </source>
</evidence>
<keyword evidence="18" id="KW-1185">Reference proteome</keyword>
<keyword evidence="14" id="KW-0843">Virulence</keyword>
<gene>
    <name evidence="17" type="ORF">GCM10011529_31710</name>
</gene>
<dbReference type="PANTHER" id="PTHR41523:SF8">
    <property type="entry name" value="ETHYLENE RESPONSE SENSOR PROTEIN"/>
    <property type="match status" value="1"/>
</dbReference>
<dbReference type="PANTHER" id="PTHR41523">
    <property type="entry name" value="TWO-COMPONENT SYSTEM SENSOR PROTEIN"/>
    <property type="match status" value="1"/>
</dbReference>
<evidence type="ECO:0000256" key="12">
    <source>
        <dbReference type="ARBA" id="ARBA00022840"/>
    </source>
</evidence>
<evidence type="ECO:0000256" key="5">
    <source>
        <dbReference type="ARBA" id="ARBA00022606"/>
    </source>
</evidence>
<keyword evidence="13" id="KW-0157">Chromophore</keyword>
<dbReference type="SMART" id="SM00911">
    <property type="entry name" value="HWE_HK"/>
    <property type="match status" value="1"/>
</dbReference>
<keyword evidence="9" id="KW-0677">Repeat</keyword>
<proteinExistence type="predicted"/>
<dbReference type="SMART" id="SM00086">
    <property type="entry name" value="PAC"/>
    <property type="match status" value="1"/>
</dbReference>
<dbReference type="Pfam" id="PF08448">
    <property type="entry name" value="PAS_4"/>
    <property type="match status" value="2"/>
</dbReference>
<dbReference type="Pfam" id="PF07536">
    <property type="entry name" value="HWE_HK"/>
    <property type="match status" value="1"/>
</dbReference>
<dbReference type="Gene3D" id="3.30.565.10">
    <property type="entry name" value="Histidine kinase-like ATPase, C-terminal domain"/>
    <property type="match status" value="1"/>
</dbReference>
<dbReference type="InterPro" id="IPR000014">
    <property type="entry name" value="PAS"/>
</dbReference>
<dbReference type="PROSITE" id="PS50113">
    <property type="entry name" value="PAC"/>
    <property type="match status" value="1"/>
</dbReference>
<evidence type="ECO:0000256" key="2">
    <source>
        <dbReference type="ARBA" id="ARBA00012438"/>
    </source>
</evidence>
<dbReference type="RefSeq" id="WP_188764505.1">
    <property type="nucleotide sequence ID" value="NZ_BMJM01000029.1"/>
</dbReference>
<dbReference type="InterPro" id="IPR000700">
    <property type="entry name" value="PAS-assoc_C"/>
</dbReference>
<keyword evidence="11" id="KW-0418">Kinase</keyword>
<evidence type="ECO:0000313" key="18">
    <source>
        <dbReference type="Proteomes" id="UP000635071"/>
    </source>
</evidence>
<evidence type="ECO:0000256" key="15">
    <source>
        <dbReference type="ARBA" id="ARBA00023170"/>
    </source>
</evidence>
<evidence type="ECO:0000256" key="13">
    <source>
        <dbReference type="ARBA" id="ARBA00022991"/>
    </source>
</evidence>
<dbReference type="SUPFAM" id="SSF55785">
    <property type="entry name" value="PYP-like sensor domain (PAS domain)"/>
    <property type="match status" value="2"/>
</dbReference>
<reference evidence="17" key="2">
    <citation type="submission" date="2020-09" db="EMBL/GenBank/DDBJ databases">
        <authorList>
            <person name="Sun Q."/>
            <person name="Zhou Y."/>
        </authorList>
    </citation>
    <scope>NUCLEOTIDE SEQUENCE</scope>
    <source>
        <strain evidence="17">CGMCC 1.15519</strain>
    </source>
</reference>
<reference evidence="17" key="1">
    <citation type="journal article" date="2014" name="Int. J. Syst. Evol. Microbiol.">
        <title>Complete genome sequence of Corynebacterium casei LMG S-19264T (=DSM 44701T), isolated from a smear-ripened cheese.</title>
        <authorList>
            <consortium name="US DOE Joint Genome Institute (JGI-PGF)"/>
            <person name="Walter F."/>
            <person name="Albersmeier A."/>
            <person name="Kalinowski J."/>
            <person name="Ruckert C."/>
        </authorList>
    </citation>
    <scope>NUCLEOTIDE SEQUENCE</scope>
    <source>
        <strain evidence="17">CGMCC 1.15519</strain>
    </source>
</reference>
<name>A0A917A266_9SPHN</name>
<dbReference type="InterPro" id="IPR013656">
    <property type="entry name" value="PAS_4"/>
</dbReference>
<dbReference type="InterPro" id="IPR036890">
    <property type="entry name" value="HATPase_C_sf"/>
</dbReference>
<dbReference type="Gene3D" id="3.30.450.20">
    <property type="entry name" value="PAS domain"/>
    <property type="match status" value="2"/>
</dbReference>
<dbReference type="InterPro" id="IPR035965">
    <property type="entry name" value="PAS-like_dom_sf"/>
</dbReference>
<keyword evidence="8" id="KW-0808">Transferase</keyword>
<dbReference type="InterPro" id="IPR011102">
    <property type="entry name" value="Sig_transdc_His_kinase_HWE"/>
</dbReference>
<keyword evidence="10" id="KW-0547">Nucleotide-binding</keyword>
<evidence type="ECO:0000256" key="1">
    <source>
        <dbReference type="ARBA" id="ARBA00000085"/>
    </source>
</evidence>
<dbReference type="GO" id="GO:0005524">
    <property type="term" value="F:ATP binding"/>
    <property type="evidence" value="ECO:0007669"/>
    <property type="project" value="UniProtKB-KW"/>
</dbReference>
<dbReference type="GO" id="GO:0004673">
    <property type="term" value="F:protein histidine kinase activity"/>
    <property type="evidence" value="ECO:0007669"/>
    <property type="project" value="UniProtKB-EC"/>
</dbReference>
<comment type="catalytic activity">
    <reaction evidence="1">
        <text>ATP + protein L-histidine = ADP + protein N-phospho-L-histidine.</text>
        <dbReference type="EC" id="2.7.13.3"/>
    </reaction>
</comment>
<evidence type="ECO:0000259" key="16">
    <source>
        <dbReference type="PROSITE" id="PS50113"/>
    </source>
</evidence>
<sequence length="514" mass="57031">MRFNKDIVAMNEALVISSLRQQELVDATDLVNAELQREITERKIAEVTLHESEARYRALFESGPVAIYSCHASGVIRDFNRRCVELWGREPAAWDENERFSGAFKMFWPDGRHMPHEHCLMPDVLSGKIPEVRDVEVHVKRPDGTRIAVLMNIRPLKNQGGEITGAINSFLDITERQAAQETIRASEARFRMLFEVIDEGFCTIEKIDTRAGEPSDFRYLSANAGFEKQTGRGDVVGKTIREAFPDEPQAWFDTYDAVMATGNSIRFERELASQGRSLELFAFRFEDEAVLKIGVIFLDVSLRKHHEEQRELLLEEMDHRIKNLFAVVGGIVTLSARSAATPKELVQTVQGRLAALASAHQLVRPGHSVTVAAERKATLGDLVRKVLSPYADPAEPGDRPRVEIGGPEIAVGVEAAKNIALVVHELATNATKYGALSVPSGRIRISWAVAKGRLAFSWEEKDGPVIITPPELKGFGSVLVRTSVSSGLRGELTVHWNPDGLVVIVSAETERLAL</sequence>
<dbReference type="InterPro" id="IPR001610">
    <property type="entry name" value="PAC"/>
</dbReference>
<evidence type="ECO:0000256" key="9">
    <source>
        <dbReference type="ARBA" id="ARBA00022737"/>
    </source>
</evidence>
<dbReference type="EC" id="2.7.13.3" evidence="2"/>
<dbReference type="CDD" id="cd00130">
    <property type="entry name" value="PAS"/>
    <property type="match status" value="1"/>
</dbReference>
<evidence type="ECO:0000313" key="17">
    <source>
        <dbReference type="EMBL" id="GGE22764.1"/>
    </source>
</evidence>
<dbReference type="EMBL" id="BMJM01000029">
    <property type="protein sequence ID" value="GGE22764.1"/>
    <property type="molecule type" value="Genomic_DNA"/>
</dbReference>
<organism evidence="17 18">
    <name type="scientific">Sandarakinorhabdus glacialis</name>
    <dbReference type="NCBI Taxonomy" id="1614636"/>
    <lineage>
        <taxon>Bacteria</taxon>
        <taxon>Pseudomonadati</taxon>
        <taxon>Pseudomonadota</taxon>
        <taxon>Alphaproteobacteria</taxon>
        <taxon>Sphingomonadales</taxon>
        <taxon>Sphingosinicellaceae</taxon>
        <taxon>Sandarakinorhabdus</taxon>
    </lineage>
</organism>
<keyword evidence="6" id="KW-0285">Flavoprotein</keyword>
<evidence type="ECO:0000256" key="11">
    <source>
        <dbReference type="ARBA" id="ARBA00022777"/>
    </source>
</evidence>
<accession>A0A917A266</accession>
<keyword evidence="3" id="KW-0600">Photoreceptor protein</keyword>
<evidence type="ECO:0000256" key="7">
    <source>
        <dbReference type="ARBA" id="ARBA00022643"/>
    </source>
</evidence>
<dbReference type="NCBIfam" id="TIGR00229">
    <property type="entry name" value="sensory_box"/>
    <property type="match status" value="1"/>
</dbReference>
<evidence type="ECO:0000256" key="3">
    <source>
        <dbReference type="ARBA" id="ARBA00022543"/>
    </source>
</evidence>
<dbReference type="SMART" id="SM00091">
    <property type="entry name" value="PAS"/>
    <property type="match status" value="2"/>
</dbReference>
<keyword evidence="15" id="KW-0675">Receptor</keyword>
<protein>
    <recommendedName>
        <fullName evidence="2">histidine kinase</fullName>
        <ecNumber evidence="2">2.7.13.3</ecNumber>
    </recommendedName>
</protein>
<evidence type="ECO:0000256" key="8">
    <source>
        <dbReference type="ARBA" id="ARBA00022679"/>
    </source>
</evidence>
<keyword evidence="4" id="KW-0597">Phosphoprotein</keyword>